<organism evidence="3 4">
    <name type="scientific">Saccharothrix mutabilis subsp. mutabilis</name>
    <dbReference type="NCBI Taxonomy" id="66855"/>
    <lineage>
        <taxon>Bacteria</taxon>
        <taxon>Bacillati</taxon>
        <taxon>Actinomycetota</taxon>
        <taxon>Actinomycetes</taxon>
        <taxon>Pseudonocardiales</taxon>
        <taxon>Pseudonocardiaceae</taxon>
        <taxon>Saccharothrix</taxon>
    </lineage>
</organism>
<feature type="region of interest" description="Disordered" evidence="1">
    <location>
        <begin position="95"/>
        <end position="130"/>
    </location>
</feature>
<accession>A0ABN0T2E8</accession>
<dbReference type="EMBL" id="BAAABU010000001">
    <property type="protein sequence ID" value="GAA0209972.1"/>
    <property type="molecule type" value="Genomic_DNA"/>
</dbReference>
<feature type="compositionally biased region" description="Low complexity" evidence="1">
    <location>
        <begin position="95"/>
        <end position="105"/>
    </location>
</feature>
<evidence type="ECO:0000313" key="3">
    <source>
        <dbReference type="EMBL" id="GAA0209972.1"/>
    </source>
</evidence>
<evidence type="ECO:0000313" key="4">
    <source>
        <dbReference type="Proteomes" id="UP001500416"/>
    </source>
</evidence>
<evidence type="ECO:0000256" key="2">
    <source>
        <dbReference type="SAM" id="SignalP"/>
    </source>
</evidence>
<name>A0ABN0T2E8_9PSEU</name>
<keyword evidence="2" id="KW-0732">Signal</keyword>
<sequence length="158" mass="15984">MIGPQKVRNIVSAHRTRGILRAAALLAVGASPLMAGAGSAAAQPLDLAEGKLGEAPKVDLDVTKQVTDLLGSETLKLPSSLPSSLPVALPEASAALKADQAPAAAQERSLTDGVALPSTPKAITPPEIKLPNVQKPVLPEVPELPNIGQPPVDAPEAG</sequence>
<keyword evidence="4" id="KW-1185">Reference proteome</keyword>
<feature type="signal peptide" evidence="2">
    <location>
        <begin position="1"/>
        <end position="35"/>
    </location>
</feature>
<feature type="region of interest" description="Disordered" evidence="1">
    <location>
        <begin position="139"/>
        <end position="158"/>
    </location>
</feature>
<dbReference type="Proteomes" id="UP001500416">
    <property type="component" value="Unassembled WGS sequence"/>
</dbReference>
<evidence type="ECO:0000256" key="1">
    <source>
        <dbReference type="SAM" id="MobiDB-lite"/>
    </source>
</evidence>
<protein>
    <submittedName>
        <fullName evidence="3">Uncharacterized protein</fullName>
    </submittedName>
</protein>
<comment type="caution">
    <text evidence="3">The sequence shown here is derived from an EMBL/GenBank/DDBJ whole genome shotgun (WGS) entry which is preliminary data.</text>
</comment>
<reference evidence="3 4" key="1">
    <citation type="journal article" date="2019" name="Int. J. Syst. Evol. Microbiol.">
        <title>The Global Catalogue of Microorganisms (GCM) 10K type strain sequencing project: providing services to taxonomists for standard genome sequencing and annotation.</title>
        <authorList>
            <consortium name="The Broad Institute Genomics Platform"/>
            <consortium name="The Broad Institute Genome Sequencing Center for Infectious Disease"/>
            <person name="Wu L."/>
            <person name="Ma J."/>
        </authorList>
    </citation>
    <scope>NUCLEOTIDE SEQUENCE [LARGE SCALE GENOMIC DNA]</scope>
    <source>
        <strain evidence="3 4">JCM 3380</strain>
    </source>
</reference>
<feature type="chain" id="PRO_5046175884" evidence="2">
    <location>
        <begin position="36"/>
        <end position="158"/>
    </location>
</feature>
<gene>
    <name evidence="3" type="ORF">GCM10010492_04700</name>
</gene>
<proteinExistence type="predicted"/>